<protein>
    <submittedName>
        <fullName evidence="3">NBD/HSP70 family sugar kinase</fullName>
    </submittedName>
</protein>
<feature type="region of interest" description="Disordered" evidence="2">
    <location>
        <begin position="65"/>
        <end position="94"/>
    </location>
</feature>
<dbReference type="GO" id="GO:0016301">
    <property type="term" value="F:kinase activity"/>
    <property type="evidence" value="ECO:0007669"/>
    <property type="project" value="UniProtKB-KW"/>
</dbReference>
<name>A0ABT9P7I3_9ACTN</name>
<keyword evidence="4" id="KW-1185">Reference proteome</keyword>
<dbReference type="SUPFAM" id="SSF53067">
    <property type="entry name" value="Actin-like ATPase domain"/>
    <property type="match status" value="1"/>
</dbReference>
<gene>
    <name evidence="3" type="ORF">J2S57_003869</name>
</gene>
<dbReference type="Pfam" id="PF00480">
    <property type="entry name" value="ROK"/>
    <property type="match status" value="1"/>
</dbReference>
<accession>A0ABT9P7I3</accession>
<proteinExistence type="inferred from homology"/>
<dbReference type="EMBL" id="JAUSQZ010000001">
    <property type="protein sequence ID" value="MDP9828120.1"/>
    <property type="molecule type" value="Genomic_DNA"/>
</dbReference>
<evidence type="ECO:0000256" key="2">
    <source>
        <dbReference type="SAM" id="MobiDB-lite"/>
    </source>
</evidence>
<comment type="caution">
    <text evidence="3">The sequence shown here is derived from an EMBL/GenBank/DDBJ whole genome shotgun (WGS) entry which is preliminary data.</text>
</comment>
<dbReference type="RefSeq" id="WP_307244979.1">
    <property type="nucleotide sequence ID" value="NZ_JAUSQZ010000001.1"/>
</dbReference>
<reference evidence="3 4" key="1">
    <citation type="submission" date="2023-07" db="EMBL/GenBank/DDBJ databases">
        <title>Sequencing the genomes of 1000 actinobacteria strains.</title>
        <authorList>
            <person name="Klenk H.-P."/>
        </authorList>
    </citation>
    <scope>NUCLEOTIDE SEQUENCE [LARGE SCALE GENOMIC DNA]</scope>
    <source>
        <strain evidence="3 4">DSM 44388</strain>
    </source>
</reference>
<keyword evidence="3" id="KW-0418">Kinase</keyword>
<dbReference type="Gene3D" id="3.30.420.40">
    <property type="match status" value="2"/>
</dbReference>
<evidence type="ECO:0000313" key="3">
    <source>
        <dbReference type="EMBL" id="MDP9828120.1"/>
    </source>
</evidence>
<organism evidence="3 4">
    <name type="scientific">Kineosporia succinea</name>
    <dbReference type="NCBI Taxonomy" id="84632"/>
    <lineage>
        <taxon>Bacteria</taxon>
        <taxon>Bacillati</taxon>
        <taxon>Actinomycetota</taxon>
        <taxon>Actinomycetes</taxon>
        <taxon>Kineosporiales</taxon>
        <taxon>Kineosporiaceae</taxon>
        <taxon>Kineosporia</taxon>
    </lineage>
</organism>
<evidence type="ECO:0000313" key="4">
    <source>
        <dbReference type="Proteomes" id="UP001235712"/>
    </source>
</evidence>
<sequence length="385" mass="38179">MTALLAGLDIGGSKVLAVAVDVSAPGGRARVVESVRLSTGLGPEGVVDTAVRALRALAGRLAEKATRSNGHSGIPADGHLAETPPANGVPATQSLVNGVPATQSLVDGTPVDESVAGSAVTGPQAWPADWFSGVGIGIPGLVDAERGRITHAVNLGVGTGGLDLADRLGARLDLPVVVENDVNAAALGAAEHLRLGHVDMAYLSIGTGIAAGIVLDGELRRGPHGAAGEIGHVPLDPSGPLCGCGQHGCLESMASGSAIASRWTSRPGSELPAGQDLFAAAAAGDPAAQSLRDEVADYLAAGTRMLALTVDVDLVVLGGGVAEVGEPLRQAVAGALDRQAAGSEFLRGLALSSRLSVVPGEEPVAAIGAALLARAPVRTETALTA</sequence>
<dbReference type="InterPro" id="IPR000600">
    <property type="entry name" value="ROK"/>
</dbReference>
<keyword evidence="3" id="KW-0808">Transferase</keyword>
<dbReference type="Proteomes" id="UP001235712">
    <property type="component" value="Unassembled WGS sequence"/>
</dbReference>
<evidence type="ECO:0000256" key="1">
    <source>
        <dbReference type="ARBA" id="ARBA00006479"/>
    </source>
</evidence>
<dbReference type="PANTHER" id="PTHR18964:SF149">
    <property type="entry name" value="BIFUNCTIONAL UDP-N-ACETYLGLUCOSAMINE 2-EPIMERASE_N-ACETYLMANNOSAMINE KINASE"/>
    <property type="match status" value="1"/>
</dbReference>
<dbReference type="PANTHER" id="PTHR18964">
    <property type="entry name" value="ROK (REPRESSOR, ORF, KINASE) FAMILY"/>
    <property type="match status" value="1"/>
</dbReference>
<comment type="similarity">
    <text evidence="1">Belongs to the ROK (NagC/XylR) family.</text>
</comment>
<dbReference type="InterPro" id="IPR043129">
    <property type="entry name" value="ATPase_NBD"/>
</dbReference>